<comment type="catalytic activity">
    <reaction evidence="1 10">
        <text>2-phosphoglycolate + H2O = glycolate + phosphate</text>
        <dbReference type="Rhea" id="RHEA:14369"/>
        <dbReference type="ChEBI" id="CHEBI:15377"/>
        <dbReference type="ChEBI" id="CHEBI:29805"/>
        <dbReference type="ChEBI" id="CHEBI:43474"/>
        <dbReference type="ChEBI" id="CHEBI:58033"/>
        <dbReference type="EC" id="3.1.3.18"/>
    </reaction>
</comment>
<dbReference type="InterPro" id="IPR006439">
    <property type="entry name" value="HAD-SF_hydro_IA"/>
</dbReference>
<dbReference type="EC" id="3.1.3.18" evidence="5 10"/>
<comment type="function">
    <text evidence="10">Specifically catalyzes the dephosphorylation of 2-phosphoglycolate. Is involved in the dissimilation of the intracellular 2-phosphoglycolate formed during the DNA repair of 3'-phosphoglycolate ends, a major class of DNA lesions induced by oxidative stress.</text>
</comment>
<keyword evidence="8 10" id="KW-0460">Magnesium</keyword>
<comment type="pathway">
    <text evidence="3 10">Organic acid metabolism; glycolate biosynthesis; glycolate from 2-phosphoglycolate: step 1/1.</text>
</comment>
<dbReference type="PANTHER" id="PTHR43434">
    <property type="entry name" value="PHOSPHOGLYCOLATE PHOSPHATASE"/>
    <property type="match status" value="1"/>
</dbReference>
<dbReference type="InterPro" id="IPR023214">
    <property type="entry name" value="HAD_sf"/>
</dbReference>
<feature type="active site" description="Nucleophile" evidence="10">
    <location>
        <position position="13"/>
    </location>
</feature>
<feature type="binding site" evidence="10">
    <location>
        <position position="174"/>
    </location>
    <ligand>
        <name>Mg(2+)</name>
        <dbReference type="ChEBI" id="CHEBI:18420"/>
    </ligand>
</feature>
<dbReference type="GO" id="GO:0046295">
    <property type="term" value="P:glycolate biosynthetic process"/>
    <property type="evidence" value="ECO:0007669"/>
    <property type="project" value="UniProtKB-UniRule"/>
</dbReference>
<evidence type="ECO:0000256" key="4">
    <source>
        <dbReference type="ARBA" id="ARBA00006171"/>
    </source>
</evidence>
<evidence type="ECO:0000256" key="5">
    <source>
        <dbReference type="ARBA" id="ARBA00013078"/>
    </source>
</evidence>
<dbReference type="UniPathway" id="UPA00865">
    <property type="reaction ID" value="UER00834"/>
</dbReference>
<keyword evidence="9 10" id="KW-0119">Carbohydrate metabolism</keyword>
<evidence type="ECO:0000256" key="8">
    <source>
        <dbReference type="ARBA" id="ARBA00022842"/>
    </source>
</evidence>
<protein>
    <recommendedName>
        <fullName evidence="5 10">Phosphoglycolate phosphatase</fullName>
        <shortName evidence="10">PGP</shortName>
        <shortName evidence="10">PGPase</shortName>
        <ecNumber evidence="5 10">3.1.3.18</ecNumber>
    </recommendedName>
</protein>
<evidence type="ECO:0000256" key="6">
    <source>
        <dbReference type="ARBA" id="ARBA00022723"/>
    </source>
</evidence>
<dbReference type="AlphaFoldDB" id="A0A3S4D098"/>
<proteinExistence type="inferred from homology"/>
<dbReference type="Gene3D" id="3.40.50.1000">
    <property type="entry name" value="HAD superfamily/HAD-like"/>
    <property type="match status" value="1"/>
</dbReference>
<dbReference type="EMBL" id="UZWE01000036">
    <property type="protein sequence ID" value="VDS09520.1"/>
    <property type="molecule type" value="Genomic_DNA"/>
</dbReference>
<dbReference type="NCBIfam" id="TIGR01549">
    <property type="entry name" value="HAD-SF-IA-v1"/>
    <property type="match status" value="1"/>
</dbReference>
<evidence type="ECO:0000256" key="3">
    <source>
        <dbReference type="ARBA" id="ARBA00004818"/>
    </source>
</evidence>
<dbReference type="InterPro" id="IPR037512">
    <property type="entry name" value="PGPase_prok"/>
</dbReference>
<sequence length="225" mass="24125">MNVCLAPCPIVFDLDGTLIDSAPDIHACVNHVLGQHGTPLLTLDQVRSFIGGGVDVLWQKIIAAQELQDARKPDYIAAFMSCYQDATQLTRLFPNVTRTLETLADRGHPLGICTNKPLAVTRAILAHFGIAQLFGCVIGGDSVPERKPHPAPLRAALQGLGADPARPKAIYVGDSEFDAACAAAVPVPFLIYTQGYRQTPVEDLPHLAAFDDFADLPAMVEMQAA</sequence>
<comment type="cofactor">
    <cofactor evidence="2 10">
        <name>Mg(2+)</name>
        <dbReference type="ChEBI" id="CHEBI:18420"/>
    </cofactor>
</comment>
<feature type="binding site" evidence="10">
    <location>
        <position position="15"/>
    </location>
    <ligand>
        <name>Mg(2+)</name>
        <dbReference type="ChEBI" id="CHEBI:18420"/>
    </ligand>
</feature>
<dbReference type="InterPro" id="IPR023198">
    <property type="entry name" value="PGP-like_dom2"/>
</dbReference>
<keyword evidence="12" id="KW-1185">Reference proteome</keyword>
<organism evidence="11 12">
    <name type="scientific">Paracoccus haematequi</name>
    <dbReference type="NCBI Taxonomy" id="2491866"/>
    <lineage>
        <taxon>Bacteria</taxon>
        <taxon>Pseudomonadati</taxon>
        <taxon>Pseudomonadota</taxon>
        <taxon>Alphaproteobacteria</taxon>
        <taxon>Rhodobacterales</taxon>
        <taxon>Paracoccaceae</taxon>
        <taxon>Paracoccus</taxon>
    </lineage>
</organism>
<dbReference type="InterPro" id="IPR041492">
    <property type="entry name" value="HAD_2"/>
</dbReference>
<dbReference type="Proteomes" id="UP000270743">
    <property type="component" value="Unassembled WGS sequence"/>
</dbReference>
<dbReference type="InterPro" id="IPR036412">
    <property type="entry name" value="HAD-like_sf"/>
</dbReference>
<evidence type="ECO:0000256" key="1">
    <source>
        <dbReference type="ARBA" id="ARBA00000830"/>
    </source>
</evidence>
<evidence type="ECO:0000256" key="10">
    <source>
        <dbReference type="HAMAP-Rule" id="MF_00495"/>
    </source>
</evidence>
<evidence type="ECO:0000313" key="12">
    <source>
        <dbReference type="Proteomes" id="UP000270743"/>
    </source>
</evidence>
<dbReference type="Pfam" id="PF13419">
    <property type="entry name" value="HAD_2"/>
    <property type="match status" value="1"/>
</dbReference>
<evidence type="ECO:0000256" key="7">
    <source>
        <dbReference type="ARBA" id="ARBA00022801"/>
    </source>
</evidence>
<dbReference type="GO" id="GO:0006281">
    <property type="term" value="P:DNA repair"/>
    <property type="evidence" value="ECO:0007669"/>
    <property type="project" value="TreeGrafter"/>
</dbReference>
<name>A0A3S4D098_9RHOB</name>
<evidence type="ECO:0000256" key="2">
    <source>
        <dbReference type="ARBA" id="ARBA00001946"/>
    </source>
</evidence>
<gene>
    <name evidence="11" type="primary">gph_2</name>
    <name evidence="11" type="ORF">PARHAE_02723</name>
</gene>
<feature type="binding site" evidence="10">
    <location>
        <position position="13"/>
    </location>
    <ligand>
        <name>Mg(2+)</name>
        <dbReference type="ChEBI" id="CHEBI:18420"/>
    </ligand>
</feature>
<accession>A0A3S4D098</accession>
<dbReference type="InterPro" id="IPR050155">
    <property type="entry name" value="HAD-like_hydrolase_sf"/>
</dbReference>
<dbReference type="HAMAP" id="MF_00495">
    <property type="entry name" value="GPH_hydrolase_bact"/>
    <property type="match status" value="1"/>
</dbReference>
<dbReference type="Gene3D" id="1.10.150.240">
    <property type="entry name" value="Putative phosphatase, domain 2"/>
    <property type="match status" value="1"/>
</dbReference>
<dbReference type="PANTHER" id="PTHR43434:SF1">
    <property type="entry name" value="PHOSPHOGLYCOLATE PHOSPHATASE"/>
    <property type="match status" value="1"/>
</dbReference>
<dbReference type="GO" id="GO:0008967">
    <property type="term" value="F:phosphoglycolate phosphatase activity"/>
    <property type="evidence" value="ECO:0007669"/>
    <property type="project" value="UniProtKB-UniRule"/>
</dbReference>
<dbReference type="GO" id="GO:0005975">
    <property type="term" value="P:carbohydrate metabolic process"/>
    <property type="evidence" value="ECO:0007669"/>
    <property type="project" value="InterPro"/>
</dbReference>
<evidence type="ECO:0000313" key="11">
    <source>
        <dbReference type="EMBL" id="VDS09520.1"/>
    </source>
</evidence>
<keyword evidence="6 10" id="KW-0479">Metal-binding</keyword>
<dbReference type="RefSeq" id="WP_126155141.1">
    <property type="nucleotide sequence ID" value="NZ_UZWE01000036.1"/>
</dbReference>
<dbReference type="SFLD" id="SFLDG01129">
    <property type="entry name" value="C1.5:_HAD__Beta-PGM__Phosphata"/>
    <property type="match status" value="1"/>
</dbReference>
<dbReference type="SUPFAM" id="SSF56784">
    <property type="entry name" value="HAD-like"/>
    <property type="match status" value="1"/>
</dbReference>
<reference evidence="11 12" key="1">
    <citation type="submission" date="2018-12" db="EMBL/GenBank/DDBJ databases">
        <authorList>
            <person name="Criscuolo A."/>
        </authorList>
    </citation>
    <scope>NUCLEOTIDE SEQUENCE [LARGE SCALE GENOMIC DNA]</scope>
    <source>
        <strain evidence="11">ACIP1116241</strain>
    </source>
</reference>
<evidence type="ECO:0000256" key="9">
    <source>
        <dbReference type="ARBA" id="ARBA00023277"/>
    </source>
</evidence>
<dbReference type="SFLD" id="SFLDS00003">
    <property type="entry name" value="Haloacid_Dehalogenase"/>
    <property type="match status" value="1"/>
</dbReference>
<dbReference type="NCBIfam" id="TIGR01449">
    <property type="entry name" value="PGP_bact"/>
    <property type="match status" value="1"/>
</dbReference>
<dbReference type="OrthoDB" id="9793014at2"/>
<dbReference type="GO" id="GO:0005829">
    <property type="term" value="C:cytosol"/>
    <property type="evidence" value="ECO:0007669"/>
    <property type="project" value="TreeGrafter"/>
</dbReference>
<dbReference type="GO" id="GO:0046872">
    <property type="term" value="F:metal ion binding"/>
    <property type="evidence" value="ECO:0007669"/>
    <property type="project" value="UniProtKB-KW"/>
</dbReference>
<keyword evidence="7 10" id="KW-0378">Hydrolase</keyword>
<comment type="similarity">
    <text evidence="4 10">Belongs to the HAD-like hydrolase superfamily. CbbY/CbbZ/Gph/YieH family.</text>
</comment>